<feature type="transmembrane region" description="Helical" evidence="7">
    <location>
        <begin position="14"/>
        <end position="33"/>
    </location>
</feature>
<sequence>MSFIHRKKLTVFDAVNYTLLTIISAMCLFPFLYVLSVSLTHRSVYVPYALQLIPAKWSLGAYSYILSSNSFENALQSTIFITAAGTLLNIVFTFTMAYGLTERRLPHRRWIYGLVVFSLVFSAGIIPSFMLVKQLGLMNSYWALILPSLTNAWSLIVVKSFMDSLPTEVIESAKIDGCTDLGVFFKIIIPLSKPALAAFVLFFAVSHWNTYFNALLYLTDSKKWTLQVLVKSLVLDNSAKTAGMEASLGDASPPSETVRSASIILSILPILVVYPFLQKHFAKGVMIGSVKG</sequence>
<dbReference type="Pfam" id="PF00528">
    <property type="entry name" value="BPD_transp_1"/>
    <property type="match status" value="1"/>
</dbReference>
<evidence type="ECO:0000313" key="9">
    <source>
        <dbReference type="EMBL" id="TDF92581.1"/>
    </source>
</evidence>
<dbReference type="Gene3D" id="1.10.3720.10">
    <property type="entry name" value="MetI-like"/>
    <property type="match status" value="1"/>
</dbReference>
<evidence type="ECO:0000256" key="2">
    <source>
        <dbReference type="ARBA" id="ARBA00022448"/>
    </source>
</evidence>
<evidence type="ECO:0000256" key="5">
    <source>
        <dbReference type="ARBA" id="ARBA00022989"/>
    </source>
</evidence>
<evidence type="ECO:0000256" key="6">
    <source>
        <dbReference type="ARBA" id="ARBA00023136"/>
    </source>
</evidence>
<name>A0A4R5KBQ0_9BACL</name>
<dbReference type="RefSeq" id="WP_133235137.1">
    <property type="nucleotide sequence ID" value="NZ_SMRT01000020.1"/>
</dbReference>
<evidence type="ECO:0000313" key="10">
    <source>
        <dbReference type="Proteomes" id="UP000295636"/>
    </source>
</evidence>
<proteinExistence type="inferred from homology"/>
<dbReference type="Proteomes" id="UP000295636">
    <property type="component" value="Unassembled WGS sequence"/>
</dbReference>
<reference evidence="9 10" key="1">
    <citation type="submission" date="2019-03" db="EMBL/GenBank/DDBJ databases">
        <title>This is whole genome sequence of Paenibacillus sp MS74 strain.</title>
        <authorList>
            <person name="Trinh H.N."/>
        </authorList>
    </citation>
    <scope>NUCLEOTIDE SEQUENCE [LARGE SCALE GENOMIC DNA]</scope>
    <source>
        <strain evidence="9 10">MS74</strain>
    </source>
</reference>
<keyword evidence="5 7" id="KW-1133">Transmembrane helix</keyword>
<evidence type="ECO:0000256" key="4">
    <source>
        <dbReference type="ARBA" id="ARBA00022692"/>
    </source>
</evidence>
<dbReference type="InterPro" id="IPR035906">
    <property type="entry name" value="MetI-like_sf"/>
</dbReference>
<dbReference type="OrthoDB" id="2562184at2"/>
<evidence type="ECO:0000259" key="8">
    <source>
        <dbReference type="PROSITE" id="PS50928"/>
    </source>
</evidence>
<feature type="transmembrane region" description="Helical" evidence="7">
    <location>
        <begin position="45"/>
        <end position="65"/>
    </location>
</feature>
<feature type="transmembrane region" description="Helical" evidence="7">
    <location>
        <begin position="77"/>
        <end position="98"/>
    </location>
</feature>
<gene>
    <name evidence="9" type="ORF">E1757_29815</name>
</gene>
<evidence type="ECO:0000256" key="7">
    <source>
        <dbReference type="RuleBase" id="RU363032"/>
    </source>
</evidence>
<dbReference type="SUPFAM" id="SSF161098">
    <property type="entry name" value="MetI-like"/>
    <property type="match status" value="1"/>
</dbReference>
<dbReference type="PROSITE" id="PS50928">
    <property type="entry name" value="ABC_TM1"/>
    <property type="match status" value="1"/>
</dbReference>
<feature type="domain" description="ABC transmembrane type-1" evidence="8">
    <location>
        <begin position="75"/>
        <end position="276"/>
    </location>
</feature>
<organism evidence="9 10">
    <name type="scientific">Paenibacillus piri</name>
    <dbReference type="NCBI Taxonomy" id="2547395"/>
    <lineage>
        <taxon>Bacteria</taxon>
        <taxon>Bacillati</taxon>
        <taxon>Bacillota</taxon>
        <taxon>Bacilli</taxon>
        <taxon>Bacillales</taxon>
        <taxon>Paenibacillaceae</taxon>
        <taxon>Paenibacillus</taxon>
    </lineage>
</organism>
<comment type="similarity">
    <text evidence="7">Belongs to the binding-protein-dependent transport system permease family.</text>
</comment>
<dbReference type="GO" id="GO:0055085">
    <property type="term" value="P:transmembrane transport"/>
    <property type="evidence" value="ECO:0007669"/>
    <property type="project" value="InterPro"/>
</dbReference>
<keyword evidence="10" id="KW-1185">Reference proteome</keyword>
<keyword evidence="3" id="KW-1003">Cell membrane</keyword>
<protein>
    <submittedName>
        <fullName evidence="9">Carbohydrate ABC transporter permease</fullName>
    </submittedName>
</protein>
<comment type="subcellular location">
    <subcellularLocation>
        <location evidence="1 7">Cell membrane</location>
        <topology evidence="1 7">Multi-pass membrane protein</topology>
    </subcellularLocation>
</comment>
<dbReference type="PANTHER" id="PTHR43744:SF9">
    <property type="entry name" value="POLYGALACTURONAN_RHAMNOGALACTURONAN TRANSPORT SYSTEM PERMEASE PROTEIN YTCP"/>
    <property type="match status" value="1"/>
</dbReference>
<evidence type="ECO:0000256" key="3">
    <source>
        <dbReference type="ARBA" id="ARBA00022475"/>
    </source>
</evidence>
<evidence type="ECO:0000256" key="1">
    <source>
        <dbReference type="ARBA" id="ARBA00004651"/>
    </source>
</evidence>
<dbReference type="AlphaFoldDB" id="A0A4R5KBQ0"/>
<keyword evidence="6 7" id="KW-0472">Membrane</keyword>
<keyword evidence="4 7" id="KW-0812">Transmembrane</keyword>
<feature type="transmembrane region" description="Helical" evidence="7">
    <location>
        <begin position="183"/>
        <end position="205"/>
    </location>
</feature>
<dbReference type="GO" id="GO:0005886">
    <property type="term" value="C:plasma membrane"/>
    <property type="evidence" value="ECO:0007669"/>
    <property type="project" value="UniProtKB-SubCell"/>
</dbReference>
<feature type="transmembrane region" description="Helical" evidence="7">
    <location>
        <begin position="110"/>
        <end position="129"/>
    </location>
</feature>
<keyword evidence="2 7" id="KW-0813">Transport</keyword>
<feature type="transmembrane region" description="Helical" evidence="7">
    <location>
        <begin position="141"/>
        <end position="162"/>
    </location>
</feature>
<comment type="caution">
    <text evidence="9">The sequence shown here is derived from an EMBL/GenBank/DDBJ whole genome shotgun (WGS) entry which is preliminary data.</text>
</comment>
<dbReference type="PANTHER" id="PTHR43744">
    <property type="entry name" value="ABC TRANSPORTER PERMEASE PROTEIN MG189-RELATED-RELATED"/>
    <property type="match status" value="1"/>
</dbReference>
<dbReference type="InterPro" id="IPR000515">
    <property type="entry name" value="MetI-like"/>
</dbReference>
<feature type="transmembrane region" description="Helical" evidence="7">
    <location>
        <begin position="258"/>
        <end position="277"/>
    </location>
</feature>
<dbReference type="CDD" id="cd06261">
    <property type="entry name" value="TM_PBP2"/>
    <property type="match status" value="1"/>
</dbReference>
<dbReference type="EMBL" id="SMRT01000020">
    <property type="protein sequence ID" value="TDF92581.1"/>
    <property type="molecule type" value="Genomic_DNA"/>
</dbReference>
<accession>A0A4R5KBQ0</accession>